<keyword evidence="3" id="KW-1185">Reference proteome</keyword>
<evidence type="ECO:0000313" key="2">
    <source>
        <dbReference type="EMBL" id="MBE9040348.1"/>
    </source>
</evidence>
<evidence type="ECO:0000313" key="3">
    <source>
        <dbReference type="Proteomes" id="UP000621799"/>
    </source>
</evidence>
<comment type="caution">
    <text evidence="2">The sequence shown here is derived from an EMBL/GenBank/DDBJ whole genome shotgun (WGS) entry which is preliminary data.</text>
</comment>
<feature type="transmembrane region" description="Helical" evidence="1">
    <location>
        <begin position="26"/>
        <end position="45"/>
    </location>
</feature>
<proteinExistence type="predicted"/>
<dbReference type="Proteomes" id="UP000621799">
    <property type="component" value="Unassembled WGS sequence"/>
</dbReference>
<keyword evidence="1" id="KW-0812">Transmembrane</keyword>
<organism evidence="2 3">
    <name type="scientific">Zarconia navalis LEGE 11467</name>
    <dbReference type="NCBI Taxonomy" id="1828826"/>
    <lineage>
        <taxon>Bacteria</taxon>
        <taxon>Bacillati</taxon>
        <taxon>Cyanobacteriota</taxon>
        <taxon>Cyanophyceae</taxon>
        <taxon>Oscillatoriophycideae</taxon>
        <taxon>Oscillatoriales</taxon>
        <taxon>Oscillatoriales incertae sedis</taxon>
        <taxon>Zarconia</taxon>
        <taxon>Zarconia navalis</taxon>
    </lineage>
</organism>
<sequence>MIPIYPIALVLTAISIWWFGRTSEDIYSVLAAGSAIVSFIIGFAWSPWQVQVAIVLGVLSLEQFYKLGIREDVRMR</sequence>
<name>A0A928VY96_9CYAN</name>
<protein>
    <submittedName>
        <fullName evidence="2">Uncharacterized protein</fullName>
    </submittedName>
</protein>
<dbReference type="AlphaFoldDB" id="A0A928VY96"/>
<accession>A0A928VY96</accession>
<keyword evidence="1" id="KW-1133">Transmembrane helix</keyword>
<keyword evidence="1" id="KW-0472">Membrane</keyword>
<gene>
    <name evidence="2" type="ORF">IQ235_06020</name>
</gene>
<reference evidence="2" key="1">
    <citation type="submission" date="2020-10" db="EMBL/GenBank/DDBJ databases">
        <authorList>
            <person name="Castelo-Branco R."/>
            <person name="Eusebio N."/>
            <person name="Adriana R."/>
            <person name="Vieira A."/>
            <person name="Brugerolle De Fraissinette N."/>
            <person name="Rezende De Castro R."/>
            <person name="Schneider M.P."/>
            <person name="Vasconcelos V."/>
            <person name="Leao P.N."/>
        </authorList>
    </citation>
    <scope>NUCLEOTIDE SEQUENCE</scope>
    <source>
        <strain evidence="2">LEGE 11467</strain>
    </source>
</reference>
<evidence type="ECO:0000256" key="1">
    <source>
        <dbReference type="SAM" id="Phobius"/>
    </source>
</evidence>
<dbReference type="EMBL" id="JADEXN010000076">
    <property type="protein sequence ID" value="MBE9040348.1"/>
    <property type="molecule type" value="Genomic_DNA"/>
</dbReference>
<dbReference type="RefSeq" id="WP_264320600.1">
    <property type="nucleotide sequence ID" value="NZ_JADEXN010000076.1"/>
</dbReference>